<dbReference type="Proteomes" id="UP001058553">
    <property type="component" value="Chromosome"/>
</dbReference>
<dbReference type="PROSITE" id="PS50990">
    <property type="entry name" value="PEPTIDASE_C39"/>
    <property type="match status" value="1"/>
</dbReference>
<dbReference type="Gene3D" id="3.90.70.10">
    <property type="entry name" value="Cysteine proteinases"/>
    <property type="match status" value="1"/>
</dbReference>
<organism evidence="2 3">
    <name type="scientific">Erwinia pyrifoliae</name>
    <dbReference type="NCBI Taxonomy" id="79967"/>
    <lineage>
        <taxon>Bacteria</taxon>
        <taxon>Pseudomonadati</taxon>
        <taxon>Pseudomonadota</taxon>
        <taxon>Gammaproteobacteria</taxon>
        <taxon>Enterobacterales</taxon>
        <taxon>Erwiniaceae</taxon>
        <taxon>Erwinia</taxon>
    </lineage>
</organism>
<keyword evidence="3" id="KW-1185">Reference proteome</keyword>
<gene>
    <name evidence="2" type="ORF">NYP84_15560</name>
</gene>
<dbReference type="GeneID" id="92238295"/>
<dbReference type="RefSeq" id="WP_012666880.1">
    <property type="nucleotide sequence ID" value="NZ_CP023567.1"/>
</dbReference>
<evidence type="ECO:0000313" key="3">
    <source>
        <dbReference type="Proteomes" id="UP001058553"/>
    </source>
</evidence>
<evidence type="ECO:0000313" key="2">
    <source>
        <dbReference type="EMBL" id="UWS33006.1"/>
    </source>
</evidence>
<proteinExistence type="predicted"/>
<sequence>MLETIANYRKSIGNNQNYHHRKIGKSVTCVRADNSNNSSTPNPIRQFGAYITEAINSPDEKHRIPSQQTSPPGKVLTLIQFMLLLDNITLPISESCLPEEQMISASGKNVLPRPQSHPSGIEQSTLAKVNKNQAPSAVEAGKYPSLIPGAYAAPIFNGNEGVIQVIENDSCMINSEQKKDKLISAITEQVVSNGQLSADDANDFEFSLRSEAAGAPIYIAHLHVTPKKSRIIREAQSAQDERIMGHIKGTCAFEEEIYNSNGESVGKTFLLYAQRAENPFRTIYDNKDGRPSPETQGLAEGLNISADIITLGLKSFIARLIANKLREKHYSDLGDKICAQRFSNLFIADMGTSLNADGQIFKRGSSSGKVKPHELFNALPAQSRAAFYTRNSQTGIRTEVLLELNQLKGSINDNGRVIYLKSTGIDNEFITYHPNAVNQGLLQKKVIVNNDLRWRYADTFDSTGLNVQTREGKKQINLYGDYYELNQNSVGKFEIVIKKESGIRENIPVYMEPLSRNWHLNVHNGHQVFNNEQKEIVSAIKTHKEDGFYYVPRSNNNEPYYGNGKIYHQEKVGDAGHYPWGRYIEINGELVPVRNVEHKGKGILYEIYDIKNPDKKGYAVEWDGDRWLFEKPTSAHISKNVESFLSDYKHIQNIDVSKLSAPDHHGVRWTVDGESYIKVNNEFYKMTLTDEGGIIHISESESLGMKLSFGKNKFENDALLSSATNKDVLTPKAPAHTDQRLNRQGARKIKNTKALEDIISKDIIRTDFKPGDLSPQNSMGIRKDGSGNMYIKVKNGWVSLSKSDTGYSIPVGKEKIRVEFTKNRWSAAETAPGFPGQLNYFPSEQASVTVSCTDGYSTTFDIDPTKTLTKNILEHFDPIDDGLLFDMKKSQSDHKHEFFSINKVTIKTSDSERSVYYPDDKPGGLKNSDVLFDVVPINFKTSKNILIAPNKYKTEMVYTHYPYDLHVMKQGTIKSCGFACITMIAKDLKKVRNIDESVIKHFMSLNKDSTDGAFSLTLSEIMSESGVSNKYLRIEDPAKYIQDKMREDRWTGIVNIDGHFCIITKADTHEFYFRDPYQGILSLEKTDKLKNLSIGKDIIEM</sequence>
<reference evidence="2" key="1">
    <citation type="submission" date="2022-07" db="EMBL/GenBank/DDBJ databases">
        <title>Genetic diversity of Erwinia pyrifoliae.</title>
        <authorList>
            <person name="Park D.S."/>
            <person name="Ham H."/>
        </authorList>
    </citation>
    <scope>NUCLEOTIDE SEQUENCE</scope>
    <source>
        <strain evidence="2">CP201486</strain>
    </source>
</reference>
<dbReference type="EMBL" id="CP103445">
    <property type="protein sequence ID" value="UWS33006.1"/>
    <property type="molecule type" value="Genomic_DNA"/>
</dbReference>
<protein>
    <submittedName>
        <fullName evidence="2">Cysteine peptidase family C39 domain-containing protein</fullName>
    </submittedName>
</protein>
<feature type="domain" description="Peptidase C39" evidence="1">
    <location>
        <begin position="970"/>
        <end position="1100"/>
    </location>
</feature>
<dbReference type="Pfam" id="PF03412">
    <property type="entry name" value="Peptidase_C39"/>
    <property type="match status" value="1"/>
</dbReference>
<accession>A0ABY5X6M5</accession>
<dbReference type="InterPro" id="IPR005074">
    <property type="entry name" value="Peptidase_C39"/>
</dbReference>
<evidence type="ECO:0000259" key="1">
    <source>
        <dbReference type="PROSITE" id="PS50990"/>
    </source>
</evidence>
<name>A0ABY5X6M5_ERWPY</name>